<dbReference type="PROSITE" id="PS50022">
    <property type="entry name" value="FA58C_3"/>
    <property type="match status" value="1"/>
</dbReference>
<sequence>MFDGQYDTCWSSDAGSPQWIKIKFKERRVMKAFSIQFQGGFAGKDCVLHFGNSNEEFENFLFYPNDVNDTQEFVLPGNFDVTHVEFMFKTSTDFFGRIVIYNLKIY</sequence>
<protein>
    <recommendedName>
        <fullName evidence="1">F5/8 type C domain-containing protein</fullName>
    </recommendedName>
</protein>
<dbReference type="SUPFAM" id="SSF49785">
    <property type="entry name" value="Galactose-binding domain-like"/>
    <property type="match status" value="1"/>
</dbReference>
<gene>
    <name evidence="2" type="ORF">AAG570_007671</name>
</gene>
<dbReference type="Pfam" id="PF22633">
    <property type="entry name" value="F5_F8_type_C_2"/>
    <property type="match status" value="1"/>
</dbReference>
<evidence type="ECO:0000313" key="3">
    <source>
        <dbReference type="Proteomes" id="UP001558652"/>
    </source>
</evidence>
<name>A0ABD0XU72_9HEMI</name>
<proteinExistence type="predicted"/>
<reference evidence="2 3" key="1">
    <citation type="submission" date="2024-07" db="EMBL/GenBank/DDBJ databases">
        <title>Chromosome-level genome assembly of the water stick insect Ranatra chinensis (Heteroptera: Nepidae).</title>
        <authorList>
            <person name="Liu X."/>
        </authorList>
    </citation>
    <scope>NUCLEOTIDE SEQUENCE [LARGE SCALE GENOMIC DNA]</scope>
    <source>
        <strain evidence="2">Cailab_2021Rc</strain>
        <tissue evidence="2">Muscle</tissue>
    </source>
</reference>
<comment type="caution">
    <text evidence="2">The sequence shown here is derived from an EMBL/GenBank/DDBJ whole genome shotgun (WGS) entry which is preliminary data.</text>
</comment>
<dbReference type="InterPro" id="IPR000421">
    <property type="entry name" value="FA58C"/>
</dbReference>
<evidence type="ECO:0000313" key="2">
    <source>
        <dbReference type="EMBL" id="KAL1114847.1"/>
    </source>
</evidence>
<organism evidence="2 3">
    <name type="scientific">Ranatra chinensis</name>
    <dbReference type="NCBI Taxonomy" id="642074"/>
    <lineage>
        <taxon>Eukaryota</taxon>
        <taxon>Metazoa</taxon>
        <taxon>Ecdysozoa</taxon>
        <taxon>Arthropoda</taxon>
        <taxon>Hexapoda</taxon>
        <taxon>Insecta</taxon>
        <taxon>Pterygota</taxon>
        <taxon>Neoptera</taxon>
        <taxon>Paraneoptera</taxon>
        <taxon>Hemiptera</taxon>
        <taxon>Heteroptera</taxon>
        <taxon>Panheteroptera</taxon>
        <taxon>Nepomorpha</taxon>
        <taxon>Nepidae</taxon>
        <taxon>Ranatrinae</taxon>
        <taxon>Ranatra</taxon>
    </lineage>
</organism>
<evidence type="ECO:0000259" key="1">
    <source>
        <dbReference type="PROSITE" id="PS50022"/>
    </source>
</evidence>
<dbReference type="AlphaFoldDB" id="A0ABD0XU72"/>
<dbReference type="EMBL" id="JBFDAA010000021">
    <property type="protein sequence ID" value="KAL1114847.1"/>
    <property type="molecule type" value="Genomic_DNA"/>
</dbReference>
<feature type="domain" description="F5/8 type C" evidence="1">
    <location>
        <begin position="1"/>
        <end position="36"/>
    </location>
</feature>
<dbReference type="Proteomes" id="UP001558652">
    <property type="component" value="Unassembled WGS sequence"/>
</dbReference>
<dbReference type="InterPro" id="IPR008979">
    <property type="entry name" value="Galactose-bd-like_sf"/>
</dbReference>
<accession>A0ABD0XU72</accession>
<dbReference type="Gene3D" id="2.60.120.260">
    <property type="entry name" value="Galactose-binding domain-like"/>
    <property type="match status" value="1"/>
</dbReference>
<keyword evidence="3" id="KW-1185">Reference proteome</keyword>